<dbReference type="Proteomes" id="UP000250186">
    <property type="component" value="Unassembled WGS sequence"/>
</dbReference>
<sequence length="186" mass="19926">MNEQLTEIMRLLLNIVRTGVITDVDNTRWLCRVQTGNLQTGWLNWLTTRAGTARTWWKPSPGEQVLLLSLGGELTTAFVLPAIFSSENPPPSTSDEALVTRFPDGGHFEYEPENGRLLIRGIKSVAIEAADSIALTTGQLTIDAGQTTINGPVTQSGGAMRSNGVVVHTHVHSGILPGPSLTGGPM</sequence>
<dbReference type="NCBIfam" id="TIGR01644">
    <property type="entry name" value="phage_P2_V"/>
    <property type="match status" value="1"/>
</dbReference>
<dbReference type="InterPro" id="IPR006531">
    <property type="entry name" value="Gp5/Vgr_OB"/>
</dbReference>
<dbReference type="EMBL" id="LUSW01000014">
    <property type="protein sequence ID" value="RAT34732.1"/>
    <property type="molecule type" value="Genomic_DNA"/>
</dbReference>
<feature type="domain" description="Gp5/Type VI secretion system Vgr protein OB-fold" evidence="1">
    <location>
        <begin position="17"/>
        <end position="84"/>
    </location>
</feature>
<evidence type="ECO:0000259" key="1">
    <source>
        <dbReference type="Pfam" id="PF04717"/>
    </source>
</evidence>
<dbReference type="Gene3D" id="2.40.50.230">
    <property type="entry name" value="Gp5 N-terminal domain"/>
    <property type="match status" value="1"/>
</dbReference>
<accession>A0ABX9EQC6</accession>
<evidence type="ECO:0000313" key="2">
    <source>
        <dbReference type="EMBL" id="RAT34732.1"/>
    </source>
</evidence>
<dbReference type="InterPro" id="IPR013046">
    <property type="entry name" value="GpV/Gp45"/>
</dbReference>
<proteinExistence type="predicted"/>
<dbReference type="Gene3D" id="6.20.150.10">
    <property type="match status" value="1"/>
</dbReference>
<dbReference type="Pfam" id="PF04717">
    <property type="entry name" value="Phage_base_V"/>
    <property type="match status" value="1"/>
</dbReference>
<comment type="caution">
    <text evidence="2">The sequence shown here is derived from an EMBL/GenBank/DDBJ whole genome shotgun (WGS) entry which is preliminary data.</text>
</comment>
<protein>
    <submittedName>
        <fullName evidence="2">Baseplate assembly protein</fullName>
    </submittedName>
</protein>
<dbReference type="RefSeq" id="WP_112092823.1">
    <property type="nucleotide sequence ID" value="NZ_LUSR01000027.1"/>
</dbReference>
<keyword evidence="3" id="KW-1185">Reference proteome</keyword>
<name>A0ABX9EQC6_9GAMM</name>
<reference evidence="2 3" key="1">
    <citation type="submission" date="2016-02" db="EMBL/GenBank/DDBJ databases">
        <title>Species-wide whole genome sequencing reveals diversity, host range in Lonsdalea quercina.</title>
        <authorList>
            <person name="Li Y."/>
        </authorList>
    </citation>
    <scope>NUCLEOTIDE SEQUENCE [LARGE SCALE GENOMIC DNA]</scope>
    <source>
        <strain evidence="2 3">CFCC 12721</strain>
    </source>
</reference>
<evidence type="ECO:0000313" key="3">
    <source>
        <dbReference type="Proteomes" id="UP000250186"/>
    </source>
</evidence>
<dbReference type="InterPro" id="IPR037026">
    <property type="entry name" value="Vgr_OB-fold_dom_sf"/>
</dbReference>
<organism evidence="2 3">
    <name type="scientific">Lonsdalea populi</name>
    <dbReference type="NCBI Taxonomy" id="1172565"/>
    <lineage>
        <taxon>Bacteria</taxon>
        <taxon>Pseudomonadati</taxon>
        <taxon>Pseudomonadota</taxon>
        <taxon>Gammaproteobacteria</taxon>
        <taxon>Enterobacterales</taxon>
        <taxon>Pectobacteriaceae</taxon>
        <taxon>Lonsdalea</taxon>
    </lineage>
</organism>
<gene>
    <name evidence="2" type="ORF">AU492_07890</name>
</gene>